<feature type="domain" description="BHLH" evidence="8">
    <location>
        <begin position="2"/>
        <end position="55"/>
    </location>
</feature>
<dbReference type="STRING" id="10228.B3SDJ5"/>
<evidence type="ECO:0000256" key="4">
    <source>
        <dbReference type="ARBA" id="ARBA00023125"/>
    </source>
</evidence>
<dbReference type="CDD" id="cd11391">
    <property type="entry name" value="bHLH_PAS"/>
    <property type="match status" value="1"/>
</dbReference>
<evidence type="ECO:0000259" key="7">
    <source>
        <dbReference type="PROSITE" id="PS50112"/>
    </source>
</evidence>
<evidence type="ECO:0000256" key="5">
    <source>
        <dbReference type="ARBA" id="ARBA00023163"/>
    </source>
</evidence>
<dbReference type="OrthoDB" id="6021714at2759"/>
<dbReference type="CTD" id="6759536"/>
<gene>
    <name evidence="9" type="ORF">TRIADDRAFT_62354</name>
</gene>
<dbReference type="PROSITE" id="PS50112">
    <property type="entry name" value="PAS"/>
    <property type="match status" value="1"/>
</dbReference>
<dbReference type="SUPFAM" id="SSF55785">
    <property type="entry name" value="PYP-like sensor domain (PAS domain)"/>
    <property type="match status" value="2"/>
</dbReference>
<feature type="domain" description="PAS" evidence="7">
    <location>
        <begin position="97"/>
        <end position="160"/>
    </location>
</feature>
<dbReference type="InterPro" id="IPR000014">
    <property type="entry name" value="PAS"/>
</dbReference>
<dbReference type="GeneID" id="6759536"/>
<dbReference type="Proteomes" id="UP000009022">
    <property type="component" value="Unassembled WGS sequence"/>
</dbReference>
<evidence type="ECO:0000256" key="6">
    <source>
        <dbReference type="ARBA" id="ARBA00023242"/>
    </source>
</evidence>
<dbReference type="PANTHER" id="PTHR23043:SF17">
    <property type="entry name" value="PROTEIN SIMILAR"/>
    <property type="match status" value="1"/>
</dbReference>
<dbReference type="CDD" id="cd00130">
    <property type="entry name" value="PAS"/>
    <property type="match status" value="2"/>
</dbReference>
<name>B3SDJ5_TRIAD</name>
<keyword evidence="4" id="KW-0238">DNA-binding</keyword>
<dbReference type="GO" id="GO:0003677">
    <property type="term" value="F:DNA binding"/>
    <property type="evidence" value="ECO:0007669"/>
    <property type="project" value="UniProtKB-KW"/>
</dbReference>
<dbReference type="PhylomeDB" id="B3SDJ5"/>
<dbReference type="SUPFAM" id="SSF47459">
    <property type="entry name" value="HLH, helix-loop-helix DNA-binding domain"/>
    <property type="match status" value="1"/>
</dbReference>
<comment type="subcellular location">
    <subcellularLocation>
        <location evidence="1">Nucleus</location>
    </subcellularLocation>
</comment>
<dbReference type="RefSeq" id="XP_002118308.1">
    <property type="nucleotide sequence ID" value="XM_002118272.1"/>
</dbReference>
<evidence type="ECO:0000313" key="9">
    <source>
        <dbReference type="EMBL" id="EDV19188.1"/>
    </source>
</evidence>
<dbReference type="PANTHER" id="PTHR23043">
    <property type="entry name" value="HYPOXIA-INDUCIBLE FACTOR 1 ALPHA"/>
    <property type="match status" value="1"/>
</dbReference>
<protein>
    <submittedName>
        <fullName evidence="9">Uncharacterized protein</fullName>
    </submittedName>
</protein>
<organism evidence="9 10">
    <name type="scientific">Trichoplax adhaerens</name>
    <name type="common">Trichoplax reptans</name>
    <dbReference type="NCBI Taxonomy" id="10228"/>
    <lineage>
        <taxon>Eukaryota</taxon>
        <taxon>Metazoa</taxon>
        <taxon>Placozoa</taxon>
        <taxon>Uniplacotomia</taxon>
        <taxon>Trichoplacea</taxon>
        <taxon>Trichoplacidae</taxon>
        <taxon>Trichoplax</taxon>
    </lineage>
</organism>
<sequence length="340" mass="39398">MSKKERTRLAARSRRLEENDLMKKLAQLLPIISDVARQLDKAAVIRLAISVLKLRQRTLNHNGPSVVEANLVQHMHNRQRKYLHIQRYFKSNIGWYLLQALDGFLLLISNDCQLLYVSERISVHLGLSQVDLIGSSLLDIIHSDDKEKLYNFLSIDLYSNEPGKGNAINELSGKSRSILIRMKCKLVKRFALDRGDKRAMNQQNKNYKIIRFTTHHRQLSCFRYQLPKDFGSIYESAIVAEPIASLQTLENQNSSRTFLCYLTCNLEILCCTEGLQYCTGFREEEVQGKSLYQFCHTRDLDHIKAIHTSLLHPEQIVDYYSYKWLRKDGGWVSQNSDTCP</sequence>
<evidence type="ECO:0000256" key="2">
    <source>
        <dbReference type="ARBA" id="ARBA00022737"/>
    </source>
</evidence>
<evidence type="ECO:0000256" key="3">
    <source>
        <dbReference type="ARBA" id="ARBA00023015"/>
    </source>
</evidence>
<dbReference type="Pfam" id="PF08447">
    <property type="entry name" value="PAS_3"/>
    <property type="match status" value="1"/>
</dbReference>
<dbReference type="InterPro" id="IPR036638">
    <property type="entry name" value="HLH_DNA-bd_sf"/>
</dbReference>
<dbReference type="HOGENOM" id="CLU_010044_6_1_1"/>
<keyword evidence="10" id="KW-1185">Reference proteome</keyword>
<dbReference type="KEGG" id="tad:TRIADDRAFT_62354"/>
<dbReference type="GO" id="GO:0005634">
    <property type="term" value="C:nucleus"/>
    <property type="evidence" value="ECO:0007669"/>
    <property type="project" value="UniProtKB-SubCell"/>
</dbReference>
<dbReference type="GO" id="GO:0006355">
    <property type="term" value="P:regulation of DNA-templated transcription"/>
    <property type="evidence" value="ECO:0007669"/>
    <property type="project" value="InterPro"/>
</dbReference>
<dbReference type="GO" id="GO:0046983">
    <property type="term" value="F:protein dimerization activity"/>
    <property type="evidence" value="ECO:0007669"/>
    <property type="project" value="InterPro"/>
</dbReference>
<dbReference type="Gene3D" id="4.10.280.10">
    <property type="entry name" value="Helix-loop-helix DNA-binding domain"/>
    <property type="match status" value="1"/>
</dbReference>
<dbReference type="EMBL" id="DS985280">
    <property type="protein sequence ID" value="EDV19188.1"/>
    <property type="molecule type" value="Genomic_DNA"/>
</dbReference>
<evidence type="ECO:0000256" key="1">
    <source>
        <dbReference type="ARBA" id="ARBA00004123"/>
    </source>
</evidence>
<dbReference type="PROSITE" id="PS50888">
    <property type="entry name" value="BHLH"/>
    <property type="match status" value="1"/>
</dbReference>
<dbReference type="FunCoup" id="B3SDJ5">
    <property type="interactions" value="59"/>
</dbReference>
<dbReference type="Gene3D" id="3.30.450.20">
    <property type="entry name" value="PAS domain"/>
    <property type="match status" value="2"/>
</dbReference>
<dbReference type="InterPro" id="IPR013767">
    <property type="entry name" value="PAS_fold"/>
</dbReference>
<accession>B3SDJ5</accession>
<keyword evidence="6" id="KW-0539">Nucleus</keyword>
<dbReference type="InterPro" id="IPR013655">
    <property type="entry name" value="PAS_fold_3"/>
</dbReference>
<evidence type="ECO:0000313" key="10">
    <source>
        <dbReference type="Proteomes" id="UP000009022"/>
    </source>
</evidence>
<dbReference type="Pfam" id="PF23171">
    <property type="entry name" value="bHLH_HIF1A"/>
    <property type="match status" value="1"/>
</dbReference>
<dbReference type="AlphaFoldDB" id="B3SDJ5"/>
<proteinExistence type="predicted"/>
<evidence type="ECO:0000259" key="8">
    <source>
        <dbReference type="PROSITE" id="PS50888"/>
    </source>
</evidence>
<keyword evidence="3" id="KW-0805">Transcription regulation</keyword>
<keyword evidence="5" id="KW-0804">Transcription</keyword>
<reference evidence="9 10" key="1">
    <citation type="journal article" date="2008" name="Nature">
        <title>The Trichoplax genome and the nature of placozoans.</title>
        <authorList>
            <person name="Srivastava M."/>
            <person name="Begovic E."/>
            <person name="Chapman J."/>
            <person name="Putnam N.H."/>
            <person name="Hellsten U."/>
            <person name="Kawashima T."/>
            <person name="Kuo A."/>
            <person name="Mitros T."/>
            <person name="Salamov A."/>
            <person name="Carpenter M.L."/>
            <person name="Signorovitch A.Y."/>
            <person name="Moreno M.A."/>
            <person name="Kamm K."/>
            <person name="Grimwood J."/>
            <person name="Schmutz J."/>
            <person name="Shapiro H."/>
            <person name="Grigoriev I.V."/>
            <person name="Buss L.W."/>
            <person name="Schierwater B."/>
            <person name="Dellaporta S.L."/>
            <person name="Rokhsar D.S."/>
        </authorList>
    </citation>
    <scope>NUCLEOTIDE SEQUENCE [LARGE SCALE GENOMIC DNA]</scope>
    <source>
        <strain evidence="9 10">Grell-BS-1999</strain>
    </source>
</reference>
<dbReference type="Pfam" id="PF00989">
    <property type="entry name" value="PAS"/>
    <property type="match status" value="1"/>
</dbReference>
<dbReference type="InParanoid" id="B3SDJ5"/>
<dbReference type="eggNOG" id="KOG3558">
    <property type="taxonomic scope" value="Eukaryota"/>
</dbReference>
<dbReference type="InterPro" id="IPR035965">
    <property type="entry name" value="PAS-like_dom_sf"/>
</dbReference>
<keyword evidence="2" id="KW-0677">Repeat</keyword>
<dbReference type="InterPro" id="IPR011598">
    <property type="entry name" value="bHLH_dom"/>
</dbReference>
<dbReference type="SMART" id="SM00091">
    <property type="entry name" value="PAS"/>
    <property type="match status" value="2"/>
</dbReference>